<accession>A0A8J8GRD0</accession>
<dbReference type="PIRSF" id="PIRSF001220">
    <property type="entry name" value="L-ASNase_gatD"/>
    <property type="match status" value="1"/>
</dbReference>
<dbReference type="InterPro" id="IPR037152">
    <property type="entry name" value="L-asparaginase_N_sf"/>
</dbReference>
<comment type="similarity">
    <text evidence="1">Belongs to the asparaginase 1 family.</text>
</comment>
<dbReference type="PANTHER" id="PTHR11707">
    <property type="entry name" value="L-ASPARAGINASE"/>
    <property type="match status" value="1"/>
</dbReference>
<comment type="caution">
    <text evidence="7">The sequence shown here is derived from an EMBL/GenBank/DDBJ whole genome shotgun (WGS) entry which is preliminary data.</text>
</comment>
<dbReference type="Pfam" id="PF00710">
    <property type="entry name" value="Asparaginase"/>
    <property type="match status" value="1"/>
</dbReference>
<dbReference type="Gene3D" id="3.40.50.40">
    <property type="match status" value="1"/>
</dbReference>
<evidence type="ECO:0000259" key="5">
    <source>
        <dbReference type="Pfam" id="PF00710"/>
    </source>
</evidence>
<dbReference type="PROSITE" id="PS51732">
    <property type="entry name" value="ASN_GLN_ASE_3"/>
    <property type="match status" value="1"/>
</dbReference>
<keyword evidence="2" id="KW-0378">Hydrolase</keyword>
<dbReference type="PANTHER" id="PTHR11707:SF28">
    <property type="entry name" value="60 KDA LYSOPHOSPHOLIPASE"/>
    <property type="match status" value="1"/>
</dbReference>
<dbReference type="PIRSF" id="PIRSF500176">
    <property type="entry name" value="L_ASNase"/>
    <property type="match status" value="1"/>
</dbReference>
<evidence type="ECO:0000256" key="3">
    <source>
        <dbReference type="ARBA" id="ARBA00070292"/>
    </source>
</evidence>
<gene>
    <name evidence="7" type="ORF">HT576_18850</name>
</gene>
<dbReference type="InterPro" id="IPR036152">
    <property type="entry name" value="Asp/glu_Ase-like_sf"/>
</dbReference>
<dbReference type="InterPro" id="IPR040919">
    <property type="entry name" value="Asparaginase_C"/>
</dbReference>
<evidence type="ECO:0000256" key="1">
    <source>
        <dbReference type="ARBA" id="ARBA00010518"/>
    </source>
</evidence>
<dbReference type="PROSITE" id="PS00144">
    <property type="entry name" value="ASN_GLN_ASE_1"/>
    <property type="match status" value="1"/>
</dbReference>
<reference evidence="7" key="1">
    <citation type="submission" date="2020-06" db="EMBL/GenBank/DDBJ databases">
        <title>Haloterrigena sp. nov., an extremely halophilic archaeon isolated from a saline sediment.</title>
        <authorList>
            <person name="Liu B.-B."/>
        </authorList>
    </citation>
    <scope>NUCLEOTIDE SEQUENCE</scope>
    <source>
        <strain evidence="7">SYSU A121-1</strain>
    </source>
</reference>
<dbReference type="RefSeq" id="WP_174702792.1">
    <property type="nucleotide sequence ID" value="NZ_JABURA010000001.1"/>
</dbReference>
<protein>
    <recommendedName>
        <fullName evidence="3">L-asparaginase</fullName>
    </recommendedName>
</protein>
<dbReference type="Gene3D" id="3.40.50.1170">
    <property type="entry name" value="L-asparaginase, N-terminal domain"/>
    <property type="match status" value="1"/>
</dbReference>
<organism evidence="7 8">
    <name type="scientific">Haloterrigena gelatinilytica</name>
    <dbReference type="NCBI Taxonomy" id="2741724"/>
    <lineage>
        <taxon>Archaea</taxon>
        <taxon>Methanobacteriati</taxon>
        <taxon>Methanobacteriota</taxon>
        <taxon>Stenosarchaea group</taxon>
        <taxon>Halobacteria</taxon>
        <taxon>Halobacteriales</taxon>
        <taxon>Natrialbaceae</taxon>
        <taxon>Haloterrigena</taxon>
    </lineage>
</organism>
<feature type="domain" description="Asparaginase/glutaminase C-terminal" evidence="6">
    <location>
        <begin position="208"/>
        <end position="308"/>
    </location>
</feature>
<feature type="domain" description="L-asparaginase N-terminal" evidence="5">
    <location>
        <begin position="3"/>
        <end position="189"/>
    </location>
</feature>
<dbReference type="InterPro" id="IPR027473">
    <property type="entry name" value="L-asparaginase_C"/>
</dbReference>
<dbReference type="PRINTS" id="PR00139">
    <property type="entry name" value="ASNGLNASE"/>
</dbReference>
<dbReference type="SFLD" id="SFLDS00057">
    <property type="entry name" value="Glutaminase/Asparaginase"/>
    <property type="match status" value="1"/>
</dbReference>
<sequence length="322" mass="34282">MSVVVISTGGTIASTKDSGGGASPELTGEDLIASVPGLSDDIELTTDDFSNIPSPQVSISQMHELSELVAEYDRDDTVDGIVVTQGTDTLEEVAYFVDLCYDGDTPVVFTGAMRNPSLASPDGPANHLTAIRTVTSDGARGRGVLVTFNDQVHAAKLVTKTHSMRLDTFQSPELGPLAVHDEETIRWRASVDPTPTIDVDPETLTNEVAALTVTAEMPPSQIPEPGDFEAVVLATTGSGHIPPGIIPPLEALAREDLPLVATTRCTEGRLARSTYDYRGSEQTLLDLGCYFSERNLQKTRIATVVALAGSSVETVFDRPARE</sequence>
<dbReference type="GO" id="GO:0006528">
    <property type="term" value="P:asparagine metabolic process"/>
    <property type="evidence" value="ECO:0007669"/>
    <property type="project" value="InterPro"/>
</dbReference>
<dbReference type="FunFam" id="3.40.50.1170:FF:000001">
    <property type="entry name" value="L-asparaginase 2"/>
    <property type="match status" value="1"/>
</dbReference>
<feature type="active site" evidence="4">
    <location>
        <position position="11"/>
    </location>
</feature>
<evidence type="ECO:0000313" key="7">
    <source>
        <dbReference type="EMBL" id="NUB93069.1"/>
    </source>
</evidence>
<dbReference type="InterPro" id="IPR027474">
    <property type="entry name" value="L-asparaginase_N"/>
</dbReference>
<evidence type="ECO:0000259" key="6">
    <source>
        <dbReference type="Pfam" id="PF17763"/>
    </source>
</evidence>
<dbReference type="GO" id="GO:0004067">
    <property type="term" value="F:asparaginase activity"/>
    <property type="evidence" value="ECO:0007669"/>
    <property type="project" value="UniProtKB-UniRule"/>
</dbReference>
<dbReference type="AlphaFoldDB" id="A0A8J8GRD0"/>
<dbReference type="Proteomes" id="UP000728647">
    <property type="component" value="Unassembled WGS sequence"/>
</dbReference>
<evidence type="ECO:0000313" key="8">
    <source>
        <dbReference type="Proteomes" id="UP000728647"/>
    </source>
</evidence>
<dbReference type="EMBL" id="JABURA010000001">
    <property type="protein sequence ID" value="NUB93069.1"/>
    <property type="molecule type" value="Genomic_DNA"/>
</dbReference>
<dbReference type="InterPro" id="IPR004550">
    <property type="entry name" value="AsnASE_II"/>
</dbReference>
<dbReference type="OrthoDB" id="85706at2157"/>
<dbReference type="CDD" id="cd08964">
    <property type="entry name" value="L-asparaginase_II"/>
    <property type="match status" value="1"/>
</dbReference>
<proteinExistence type="inferred from homology"/>
<evidence type="ECO:0000256" key="2">
    <source>
        <dbReference type="ARBA" id="ARBA00022801"/>
    </source>
</evidence>
<dbReference type="SUPFAM" id="SSF53774">
    <property type="entry name" value="Glutaminase/Asparaginase"/>
    <property type="match status" value="1"/>
</dbReference>
<dbReference type="Pfam" id="PF17763">
    <property type="entry name" value="Asparaginase_C"/>
    <property type="match status" value="1"/>
</dbReference>
<name>A0A8J8GRD0_9EURY</name>
<dbReference type="InterPro" id="IPR006034">
    <property type="entry name" value="Asparaginase/glutaminase-like"/>
</dbReference>
<dbReference type="InterPro" id="IPR020827">
    <property type="entry name" value="Asparaginase/glutaminase_AS1"/>
</dbReference>
<dbReference type="SMART" id="SM00870">
    <property type="entry name" value="Asparaginase"/>
    <property type="match status" value="1"/>
</dbReference>
<evidence type="ECO:0000256" key="4">
    <source>
        <dbReference type="PROSITE-ProRule" id="PRU10099"/>
    </source>
</evidence>